<comment type="caution">
    <text evidence="2">The sequence shown here is derived from an EMBL/GenBank/DDBJ whole genome shotgun (WGS) entry which is preliminary data.</text>
</comment>
<dbReference type="InterPro" id="IPR016181">
    <property type="entry name" value="Acyl_CoA_acyltransferase"/>
</dbReference>
<dbReference type="InterPro" id="IPR000182">
    <property type="entry name" value="GNAT_dom"/>
</dbReference>
<dbReference type="Proteomes" id="UP000239415">
    <property type="component" value="Unassembled WGS sequence"/>
</dbReference>
<reference evidence="2 3" key="1">
    <citation type="submission" date="2018-03" db="EMBL/GenBank/DDBJ databases">
        <title>Genomic Encyclopedia of Archaeal and Bacterial Type Strains, Phase II (KMG-II): from individual species to whole genera.</title>
        <authorList>
            <person name="Goeker M."/>
        </authorList>
    </citation>
    <scope>NUCLEOTIDE SEQUENCE [LARGE SCALE GENOMIC DNA]</scope>
    <source>
        <strain evidence="2 3">DSM 43146</strain>
    </source>
</reference>
<keyword evidence="2" id="KW-0808">Transferase</keyword>
<sequence>MDLRIQRSVVSNLRNRPKAIESGPFVAGLDPETTNPFINYASPVPGVPITAADVADLVTAFTAAGRKPRLEYVVSCAPELENLLIAAGFTVEERNQYLICTPQTLSANPVPDGLTLAEPTTDPDRAAVVATQNEAFGGLADDRPEVAVARIRRTQERGGIVIGARTAAGEWVGGGQTSPPNDGLSEVAGIAVREPFRRRGLGGAITAEIARRFFERGGEIAWLEASGDDSWRVYERVGFVPAGNRLYISRQV</sequence>
<evidence type="ECO:0000313" key="3">
    <source>
        <dbReference type="Proteomes" id="UP000239415"/>
    </source>
</evidence>
<organism evidence="2 3">
    <name type="scientific">Actinoplanes italicus</name>
    <dbReference type="NCBI Taxonomy" id="113567"/>
    <lineage>
        <taxon>Bacteria</taxon>
        <taxon>Bacillati</taxon>
        <taxon>Actinomycetota</taxon>
        <taxon>Actinomycetes</taxon>
        <taxon>Micromonosporales</taxon>
        <taxon>Micromonosporaceae</taxon>
        <taxon>Actinoplanes</taxon>
    </lineage>
</organism>
<protein>
    <submittedName>
        <fullName evidence="2">Acetyltransferase (GNAT) family protein</fullName>
    </submittedName>
</protein>
<dbReference type="EMBL" id="PVMZ01000014">
    <property type="protein sequence ID" value="PRX17901.1"/>
    <property type="molecule type" value="Genomic_DNA"/>
</dbReference>
<evidence type="ECO:0000313" key="2">
    <source>
        <dbReference type="EMBL" id="PRX17901.1"/>
    </source>
</evidence>
<dbReference type="PROSITE" id="PS51186">
    <property type="entry name" value="GNAT"/>
    <property type="match status" value="1"/>
</dbReference>
<dbReference type="Gene3D" id="3.40.630.30">
    <property type="match status" value="1"/>
</dbReference>
<feature type="domain" description="N-acetyltransferase" evidence="1">
    <location>
        <begin position="114"/>
        <end position="252"/>
    </location>
</feature>
<dbReference type="AlphaFoldDB" id="A0A2T0K5F8"/>
<dbReference type="SUPFAM" id="SSF55729">
    <property type="entry name" value="Acyl-CoA N-acyltransferases (Nat)"/>
    <property type="match status" value="1"/>
</dbReference>
<dbReference type="RefSeq" id="WP_106324398.1">
    <property type="nucleotide sequence ID" value="NZ_BOMO01000113.1"/>
</dbReference>
<accession>A0A2T0K5F8</accession>
<keyword evidence="3" id="KW-1185">Reference proteome</keyword>
<dbReference type="Pfam" id="PF00583">
    <property type="entry name" value="Acetyltransf_1"/>
    <property type="match status" value="1"/>
</dbReference>
<name>A0A2T0K5F8_9ACTN</name>
<dbReference type="GO" id="GO:0016747">
    <property type="term" value="F:acyltransferase activity, transferring groups other than amino-acyl groups"/>
    <property type="evidence" value="ECO:0007669"/>
    <property type="project" value="InterPro"/>
</dbReference>
<gene>
    <name evidence="2" type="ORF">CLV67_11470</name>
</gene>
<evidence type="ECO:0000259" key="1">
    <source>
        <dbReference type="PROSITE" id="PS51186"/>
    </source>
</evidence>
<dbReference type="OrthoDB" id="3814600at2"/>
<dbReference type="CDD" id="cd04301">
    <property type="entry name" value="NAT_SF"/>
    <property type="match status" value="1"/>
</dbReference>
<proteinExistence type="predicted"/>